<evidence type="ECO:0000256" key="7">
    <source>
        <dbReference type="ARBA" id="ARBA00023136"/>
    </source>
</evidence>
<evidence type="ECO:0000256" key="1">
    <source>
        <dbReference type="ARBA" id="ARBA00004442"/>
    </source>
</evidence>
<dbReference type="GO" id="GO:0008320">
    <property type="term" value="F:protein transmembrane transporter activity"/>
    <property type="evidence" value="ECO:0007669"/>
    <property type="project" value="TreeGrafter"/>
</dbReference>
<dbReference type="GO" id="GO:0009279">
    <property type="term" value="C:cell outer membrane"/>
    <property type="evidence" value="ECO:0007669"/>
    <property type="project" value="UniProtKB-SubCell"/>
</dbReference>
<dbReference type="Gene3D" id="2.40.160.50">
    <property type="entry name" value="membrane protein fhac: a member of the omp85/tpsb transporter family"/>
    <property type="match status" value="1"/>
</dbReference>
<feature type="domain" description="POTRA" evidence="11">
    <location>
        <begin position="77"/>
        <end position="152"/>
    </location>
</feature>
<evidence type="ECO:0000313" key="13">
    <source>
        <dbReference type="Proteomes" id="UP000233293"/>
    </source>
</evidence>
<proteinExistence type="inferred from homology"/>
<sequence length="571" mass="61459">MLFVIVVAMASASSRGAFAQAAGDQRAIERQQDQIQQLQQQRFDQRGRDRRLSEPPPEPLPVPPAGPSELSPSAVCFTLRRIVFEGATLLSEDDRQDLSAGYPGRCVSFAEVNEILRAVTDLYAARGYVTTRATLPQQNVADGILTIRVVEGRLQGFDWNGEPASDLSEVLAAFPAAPGEVLNLRDLEQGIDQLNRLRSNDARIELIPGDRPGDSRVAITDKPSKTWRVTGGVDNSGQRTTGELQTKASAEIEDLLGVNDSFAIFHSQDLLGNSSQRSSRSWAINGSVPRGYWRFNGAVDFMQYRSMIYGLNQIIQSAGTQRAVNLGLDRMLWRDDVGKTFASFTLSYKSVVNDVAGVVVAGSSPKLVIAGGGLDDVRRLLDGVLHSNLQYAGGLHALGAREDGGWAGSPKAQFTVWRGDLSYAHPIEVAGLPRLTLSSGAHGQWTTDALYSTEQVALGGESTVRGYKDQILQGNRGGNLHTELSAELPSGFAAIDETLGVIRPFAAYDVGVVSHFHPDNSVGGRLSGAAVGVRLGGPWLEGELTCAWPLAHPASIETPPHQLTFSLVLVL</sequence>
<evidence type="ECO:0000256" key="8">
    <source>
        <dbReference type="ARBA" id="ARBA00023237"/>
    </source>
</evidence>
<organism evidence="12 13">
    <name type="scientific">Telmatospirillum siberiense</name>
    <dbReference type="NCBI Taxonomy" id="382514"/>
    <lineage>
        <taxon>Bacteria</taxon>
        <taxon>Pseudomonadati</taxon>
        <taxon>Pseudomonadota</taxon>
        <taxon>Alphaproteobacteria</taxon>
        <taxon>Rhodospirillales</taxon>
        <taxon>Rhodospirillaceae</taxon>
        <taxon>Telmatospirillum</taxon>
    </lineage>
</organism>
<feature type="chain" id="PRO_5014923959" description="POTRA domain-containing protein" evidence="10">
    <location>
        <begin position="20"/>
        <end position="571"/>
    </location>
</feature>
<dbReference type="InterPro" id="IPR013686">
    <property type="entry name" value="Polypept-transport_assoc_ShlB"/>
</dbReference>
<feature type="compositionally biased region" description="Pro residues" evidence="9">
    <location>
        <begin position="54"/>
        <end position="66"/>
    </location>
</feature>
<keyword evidence="5" id="KW-0812">Transmembrane</keyword>
<comment type="subcellular location">
    <subcellularLocation>
        <location evidence="1">Cell outer membrane</location>
    </subcellularLocation>
</comment>
<dbReference type="InterPro" id="IPR051544">
    <property type="entry name" value="TPS_OM_transporter"/>
</dbReference>
<evidence type="ECO:0000256" key="5">
    <source>
        <dbReference type="ARBA" id="ARBA00022692"/>
    </source>
</evidence>
<keyword evidence="4" id="KW-1134">Transmembrane beta strand</keyword>
<dbReference type="Proteomes" id="UP000233293">
    <property type="component" value="Unassembled WGS sequence"/>
</dbReference>
<feature type="compositionally biased region" description="Basic and acidic residues" evidence="9">
    <location>
        <begin position="43"/>
        <end position="53"/>
    </location>
</feature>
<evidence type="ECO:0000256" key="10">
    <source>
        <dbReference type="SAM" id="SignalP"/>
    </source>
</evidence>
<dbReference type="Pfam" id="PF08479">
    <property type="entry name" value="POTRA_2"/>
    <property type="match status" value="1"/>
</dbReference>
<dbReference type="AlphaFoldDB" id="A0A2N3PQQ5"/>
<evidence type="ECO:0000256" key="2">
    <source>
        <dbReference type="ARBA" id="ARBA00009055"/>
    </source>
</evidence>
<keyword evidence="6" id="KW-0653">Protein transport</keyword>
<dbReference type="EMBL" id="PIUM01000027">
    <property type="protein sequence ID" value="PKU22727.1"/>
    <property type="molecule type" value="Genomic_DNA"/>
</dbReference>
<comment type="similarity">
    <text evidence="2">Belongs to the TPS (TC 1.B.20) family.</text>
</comment>
<comment type="caution">
    <text evidence="12">The sequence shown here is derived from an EMBL/GenBank/DDBJ whole genome shotgun (WGS) entry which is preliminary data.</text>
</comment>
<dbReference type="PROSITE" id="PS51779">
    <property type="entry name" value="POTRA"/>
    <property type="match status" value="1"/>
</dbReference>
<dbReference type="InterPro" id="IPR035251">
    <property type="entry name" value="ShlB_POTRA"/>
</dbReference>
<dbReference type="Pfam" id="PF03865">
    <property type="entry name" value="ShlB"/>
    <property type="match status" value="1"/>
</dbReference>
<protein>
    <recommendedName>
        <fullName evidence="11">POTRA domain-containing protein</fullName>
    </recommendedName>
</protein>
<evidence type="ECO:0000256" key="6">
    <source>
        <dbReference type="ARBA" id="ARBA00022927"/>
    </source>
</evidence>
<feature type="signal peptide" evidence="10">
    <location>
        <begin position="1"/>
        <end position="19"/>
    </location>
</feature>
<dbReference type="PANTHER" id="PTHR34597">
    <property type="entry name" value="SLR1661 PROTEIN"/>
    <property type="match status" value="1"/>
</dbReference>
<gene>
    <name evidence="12" type="ORF">CWS72_19810</name>
</gene>
<keyword evidence="7" id="KW-0472">Membrane</keyword>
<keyword evidence="8" id="KW-0998">Cell outer membrane</keyword>
<dbReference type="InterPro" id="IPR027282">
    <property type="entry name" value="TPS"/>
</dbReference>
<evidence type="ECO:0000256" key="4">
    <source>
        <dbReference type="ARBA" id="ARBA00022452"/>
    </source>
</evidence>
<dbReference type="PANTHER" id="PTHR34597:SF3">
    <property type="entry name" value="OUTER MEMBRANE TRANSPORTER CDIB"/>
    <property type="match status" value="1"/>
</dbReference>
<feature type="region of interest" description="Disordered" evidence="9">
    <location>
        <begin position="37"/>
        <end position="69"/>
    </location>
</feature>
<keyword evidence="13" id="KW-1185">Reference proteome</keyword>
<reference evidence="13" key="1">
    <citation type="submission" date="2017-12" db="EMBL/GenBank/DDBJ databases">
        <title>Draft genome sequence of Telmatospirillum siberiense 26-4b1T, an acidotolerant peatland alphaproteobacterium potentially involved in sulfur cycling.</title>
        <authorList>
            <person name="Hausmann B."/>
            <person name="Pjevac P."/>
            <person name="Schreck K."/>
            <person name="Herbold C.W."/>
            <person name="Daims H."/>
            <person name="Wagner M."/>
            <person name="Pester M."/>
            <person name="Loy A."/>
        </authorList>
    </citation>
    <scope>NUCLEOTIDE SEQUENCE [LARGE SCALE GENOMIC DNA]</scope>
    <source>
        <strain evidence="13">26-4b1</strain>
    </source>
</reference>
<dbReference type="InterPro" id="IPR034746">
    <property type="entry name" value="POTRA"/>
</dbReference>
<name>A0A2N3PQQ5_9PROT</name>
<dbReference type="PIRSF" id="PIRSF029745">
    <property type="entry name" value="FhaC"/>
    <property type="match status" value="1"/>
</dbReference>
<keyword evidence="10" id="KW-0732">Signal</keyword>
<dbReference type="GO" id="GO:0098046">
    <property type="term" value="C:type V protein secretion system complex"/>
    <property type="evidence" value="ECO:0007669"/>
    <property type="project" value="TreeGrafter"/>
</dbReference>
<accession>A0A2N3PQQ5</accession>
<evidence type="ECO:0000256" key="3">
    <source>
        <dbReference type="ARBA" id="ARBA00022448"/>
    </source>
</evidence>
<dbReference type="InterPro" id="IPR005565">
    <property type="entry name" value="Hemolysn_activator_HlyB_C"/>
</dbReference>
<evidence type="ECO:0000313" key="12">
    <source>
        <dbReference type="EMBL" id="PKU22727.1"/>
    </source>
</evidence>
<evidence type="ECO:0000256" key="9">
    <source>
        <dbReference type="SAM" id="MobiDB-lite"/>
    </source>
</evidence>
<dbReference type="Pfam" id="PF17287">
    <property type="entry name" value="POTRA_3"/>
    <property type="match status" value="1"/>
</dbReference>
<dbReference type="GO" id="GO:0046819">
    <property type="term" value="P:protein secretion by the type V secretion system"/>
    <property type="evidence" value="ECO:0007669"/>
    <property type="project" value="TreeGrafter"/>
</dbReference>
<dbReference type="Gene3D" id="3.10.20.310">
    <property type="entry name" value="membrane protein fhac"/>
    <property type="match status" value="1"/>
</dbReference>
<keyword evidence="3" id="KW-0813">Transport</keyword>
<evidence type="ECO:0000259" key="11">
    <source>
        <dbReference type="PROSITE" id="PS51779"/>
    </source>
</evidence>